<dbReference type="InterPro" id="IPR036291">
    <property type="entry name" value="NAD(P)-bd_dom_sf"/>
</dbReference>
<keyword evidence="3 6" id="KW-0862">Zinc</keyword>
<reference evidence="8 9" key="1">
    <citation type="submission" date="2018-11" db="EMBL/GenBank/DDBJ databases">
        <title>YIM 102482-1 draft genome.</title>
        <authorList>
            <person name="Li G."/>
            <person name="Jiang Y."/>
        </authorList>
    </citation>
    <scope>NUCLEOTIDE SEQUENCE [LARGE SCALE GENOMIC DNA]</scope>
    <source>
        <strain evidence="8 9">YIM 102482-1</strain>
    </source>
</reference>
<keyword evidence="9" id="KW-1185">Reference proteome</keyword>
<dbReference type="EMBL" id="RQVS01000002">
    <property type="protein sequence ID" value="RRJ88203.1"/>
    <property type="molecule type" value="Genomic_DNA"/>
</dbReference>
<evidence type="ECO:0000256" key="6">
    <source>
        <dbReference type="RuleBase" id="RU361277"/>
    </source>
</evidence>
<feature type="domain" description="Enoyl reductase (ER)" evidence="7">
    <location>
        <begin position="21"/>
        <end position="370"/>
    </location>
</feature>
<comment type="cofactor">
    <cofactor evidence="6">
        <name>Zn(2+)</name>
        <dbReference type="ChEBI" id="CHEBI:29105"/>
    </cofactor>
</comment>
<evidence type="ECO:0000256" key="4">
    <source>
        <dbReference type="ARBA" id="ARBA00023002"/>
    </source>
</evidence>
<evidence type="ECO:0000256" key="1">
    <source>
        <dbReference type="ARBA" id="ARBA00008072"/>
    </source>
</evidence>
<evidence type="ECO:0000313" key="8">
    <source>
        <dbReference type="EMBL" id="RRJ88203.1"/>
    </source>
</evidence>
<dbReference type="PROSITE" id="PS00059">
    <property type="entry name" value="ADH_ZINC"/>
    <property type="match status" value="1"/>
</dbReference>
<dbReference type="InterPro" id="IPR002328">
    <property type="entry name" value="ADH_Zn_CS"/>
</dbReference>
<evidence type="ECO:0000256" key="5">
    <source>
        <dbReference type="ARBA" id="ARBA00023027"/>
    </source>
</evidence>
<dbReference type="InterPro" id="IPR013154">
    <property type="entry name" value="ADH-like_N"/>
</dbReference>
<dbReference type="InterPro" id="IPR011032">
    <property type="entry name" value="GroES-like_sf"/>
</dbReference>
<dbReference type="Proteomes" id="UP000274391">
    <property type="component" value="Unassembled WGS sequence"/>
</dbReference>
<dbReference type="InterPro" id="IPR013149">
    <property type="entry name" value="ADH-like_C"/>
</dbReference>
<keyword evidence="2 6" id="KW-0479">Metal-binding</keyword>
<dbReference type="RefSeq" id="WP_124969255.1">
    <property type="nucleotide sequence ID" value="NZ_RQVS01000002.1"/>
</dbReference>
<evidence type="ECO:0000256" key="3">
    <source>
        <dbReference type="ARBA" id="ARBA00022833"/>
    </source>
</evidence>
<evidence type="ECO:0000256" key="2">
    <source>
        <dbReference type="ARBA" id="ARBA00022723"/>
    </source>
</evidence>
<comment type="similarity">
    <text evidence="1 6">Belongs to the zinc-containing alcohol dehydrogenase family.</text>
</comment>
<dbReference type="GO" id="GO:0046294">
    <property type="term" value="P:formaldehyde catabolic process"/>
    <property type="evidence" value="ECO:0007669"/>
    <property type="project" value="TreeGrafter"/>
</dbReference>
<dbReference type="Pfam" id="PF00107">
    <property type="entry name" value="ADH_zinc_N"/>
    <property type="match status" value="1"/>
</dbReference>
<dbReference type="InterPro" id="IPR020843">
    <property type="entry name" value="ER"/>
</dbReference>
<gene>
    <name evidence="8" type="ORF">EG850_01800</name>
</gene>
<dbReference type="Gene3D" id="3.40.50.720">
    <property type="entry name" value="NAD(P)-binding Rossmann-like Domain"/>
    <property type="match status" value="1"/>
</dbReference>
<name>A0A3P3W689_9MICO</name>
<evidence type="ECO:0000313" key="9">
    <source>
        <dbReference type="Proteomes" id="UP000274391"/>
    </source>
</evidence>
<dbReference type="GO" id="GO:0051903">
    <property type="term" value="F:S-(hydroxymethyl)glutathione dehydrogenase [NAD(P)+] activity"/>
    <property type="evidence" value="ECO:0007669"/>
    <property type="project" value="TreeGrafter"/>
</dbReference>
<keyword evidence="4" id="KW-0560">Oxidoreductase</keyword>
<dbReference type="Pfam" id="PF08240">
    <property type="entry name" value="ADH_N"/>
    <property type="match status" value="1"/>
</dbReference>
<dbReference type="SUPFAM" id="SSF50129">
    <property type="entry name" value="GroES-like"/>
    <property type="match status" value="2"/>
</dbReference>
<dbReference type="PANTHER" id="PTHR43880">
    <property type="entry name" value="ALCOHOL DEHYDROGENASE"/>
    <property type="match status" value="1"/>
</dbReference>
<evidence type="ECO:0000259" key="7">
    <source>
        <dbReference type="SMART" id="SM00829"/>
    </source>
</evidence>
<dbReference type="SUPFAM" id="SSF51735">
    <property type="entry name" value="NAD(P)-binding Rossmann-fold domains"/>
    <property type="match status" value="1"/>
</dbReference>
<dbReference type="Gene3D" id="3.90.180.10">
    <property type="entry name" value="Medium-chain alcohol dehydrogenases, catalytic domain"/>
    <property type="match status" value="1"/>
</dbReference>
<keyword evidence="5" id="KW-0520">NAD</keyword>
<comment type="caution">
    <text evidence="8">The sequence shown here is derived from an EMBL/GenBank/DDBJ whole genome shotgun (WGS) entry which is preliminary data.</text>
</comment>
<organism evidence="8 9">
    <name type="scientific">Gulosibacter macacae</name>
    <dbReference type="NCBI Taxonomy" id="2488791"/>
    <lineage>
        <taxon>Bacteria</taxon>
        <taxon>Bacillati</taxon>
        <taxon>Actinomycetota</taxon>
        <taxon>Actinomycetes</taxon>
        <taxon>Micrococcales</taxon>
        <taxon>Microbacteriaceae</taxon>
        <taxon>Gulosibacter</taxon>
    </lineage>
</organism>
<dbReference type="GO" id="GO:0005829">
    <property type="term" value="C:cytosol"/>
    <property type="evidence" value="ECO:0007669"/>
    <property type="project" value="TreeGrafter"/>
</dbReference>
<dbReference type="PANTHER" id="PTHR43880:SF12">
    <property type="entry name" value="ALCOHOL DEHYDROGENASE CLASS-3"/>
    <property type="match status" value="1"/>
</dbReference>
<accession>A0A3P3W689</accession>
<protein>
    <submittedName>
        <fullName evidence="8">Alcohol dehydrogenase</fullName>
    </submittedName>
</protein>
<dbReference type="GO" id="GO:0008270">
    <property type="term" value="F:zinc ion binding"/>
    <property type="evidence" value="ECO:0007669"/>
    <property type="project" value="InterPro"/>
</dbReference>
<sequence length="377" mass="39298">MTQPATTSSRTIRGAVLNRLGADAPYAETTPITVDELELTGPAENELLVRIEAASICHSDLSVVNGSRPRPMPMLLGHEAAGIIEELGSNVTKFEIGQRVVLTFLPRCGECRECRTDGKLPCSKGSKTNEAGTLLDGTGHLTRSGDEVKHHLGCSGFASYAVVDRRSVVAVGDDVPPAIAAVLGCAVLTGGGAVLNAAKLTADQSIAIVGLGGVGMASLLTALGIGPAKVIAVDANDQKLELAREWGADEAYTPAEAAEQGITADIVIEAVGHPRAFETAFKMIGFGGTLVTVGLPAPGAMSEIEPLKLTARAETVIGSYLGSAVPARDIPKFEQLWREGKLPLERLISNTITLEEINEGMDALAAGTVLRQIISFD</sequence>
<dbReference type="AlphaFoldDB" id="A0A3P3W689"/>
<dbReference type="SMART" id="SM00829">
    <property type="entry name" value="PKS_ER"/>
    <property type="match status" value="1"/>
</dbReference>
<proteinExistence type="inferred from homology"/>
<dbReference type="OrthoDB" id="334894at2"/>